<evidence type="ECO:0000313" key="1">
    <source>
        <dbReference type="EMBL" id="GMS83804.1"/>
    </source>
</evidence>
<sequence>HIPPSQSSHQSSWSAFRAPVSFVFRIPQCFSGWKLEAVLYSCRSDSSRSFNCSFSAVVQWRARRFIT</sequence>
<feature type="non-terminal residue" evidence="1">
    <location>
        <position position="67"/>
    </location>
</feature>
<organism evidence="1 2">
    <name type="scientific">Pristionchus entomophagus</name>
    <dbReference type="NCBI Taxonomy" id="358040"/>
    <lineage>
        <taxon>Eukaryota</taxon>
        <taxon>Metazoa</taxon>
        <taxon>Ecdysozoa</taxon>
        <taxon>Nematoda</taxon>
        <taxon>Chromadorea</taxon>
        <taxon>Rhabditida</taxon>
        <taxon>Rhabditina</taxon>
        <taxon>Diplogasteromorpha</taxon>
        <taxon>Diplogasteroidea</taxon>
        <taxon>Neodiplogasteridae</taxon>
        <taxon>Pristionchus</taxon>
    </lineage>
</organism>
<accession>A0AAV5SR65</accession>
<keyword evidence="2" id="KW-1185">Reference proteome</keyword>
<proteinExistence type="predicted"/>
<dbReference type="Proteomes" id="UP001432027">
    <property type="component" value="Unassembled WGS sequence"/>
</dbReference>
<comment type="caution">
    <text evidence="1">The sequence shown here is derived from an EMBL/GenBank/DDBJ whole genome shotgun (WGS) entry which is preliminary data.</text>
</comment>
<dbReference type="AlphaFoldDB" id="A0AAV5SR65"/>
<protein>
    <submittedName>
        <fullName evidence="1">Uncharacterized protein</fullName>
    </submittedName>
</protein>
<gene>
    <name evidence="1" type="ORF">PENTCL1PPCAC_5979</name>
</gene>
<reference evidence="1" key="1">
    <citation type="submission" date="2023-10" db="EMBL/GenBank/DDBJ databases">
        <title>Genome assembly of Pristionchus species.</title>
        <authorList>
            <person name="Yoshida K."/>
            <person name="Sommer R.J."/>
        </authorList>
    </citation>
    <scope>NUCLEOTIDE SEQUENCE</scope>
    <source>
        <strain evidence="1">RS0144</strain>
    </source>
</reference>
<name>A0AAV5SR65_9BILA</name>
<feature type="non-terminal residue" evidence="1">
    <location>
        <position position="1"/>
    </location>
</feature>
<evidence type="ECO:0000313" key="2">
    <source>
        <dbReference type="Proteomes" id="UP001432027"/>
    </source>
</evidence>
<dbReference type="EMBL" id="BTSX01000002">
    <property type="protein sequence ID" value="GMS83804.1"/>
    <property type="molecule type" value="Genomic_DNA"/>
</dbReference>